<dbReference type="Proteomes" id="UP000663880">
    <property type="component" value="Unassembled WGS sequence"/>
</dbReference>
<dbReference type="EMBL" id="CAJOBZ010000005">
    <property type="protein sequence ID" value="CAF4789452.1"/>
    <property type="molecule type" value="Genomic_DNA"/>
</dbReference>
<accession>A0A821NR33</accession>
<dbReference type="AlphaFoldDB" id="A0A821NR33"/>
<reference evidence="1" key="1">
    <citation type="submission" date="2021-02" db="EMBL/GenBank/DDBJ databases">
        <authorList>
            <person name="Steward A R."/>
        </authorList>
    </citation>
    <scope>NUCLEOTIDE SEQUENCE</scope>
</reference>
<evidence type="ECO:0000313" key="1">
    <source>
        <dbReference type="EMBL" id="CAF4789452.1"/>
    </source>
</evidence>
<sequence length="77" mass="8822">MPIAFARRRHSLKPPPMPAGVRFIRYPRRLGASRRGGLEPRPPVDGSLVARLTWLMALCRYLRETQHAHPALADKQR</sequence>
<organism evidence="1 2">
    <name type="scientific">Pieris macdunnoughi</name>
    <dbReference type="NCBI Taxonomy" id="345717"/>
    <lineage>
        <taxon>Eukaryota</taxon>
        <taxon>Metazoa</taxon>
        <taxon>Ecdysozoa</taxon>
        <taxon>Arthropoda</taxon>
        <taxon>Hexapoda</taxon>
        <taxon>Insecta</taxon>
        <taxon>Pterygota</taxon>
        <taxon>Neoptera</taxon>
        <taxon>Endopterygota</taxon>
        <taxon>Lepidoptera</taxon>
        <taxon>Glossata</taxon>
        <taxon>Ditrysia</taxon>
        <taxon>Papilionoidea</taxon>
        <taxon>Pieridae</taxon>
        <taxon>Pierinae</taxon>
        <taxon>Pieris</taxon>
    </lineage>
</organism>
<name>A0A821NR33_9NEOP</name>
<keyword evidence="2" id="KW-1185">Reference proteome</keyword>
<proteinExistence type="predicted"/>
<comment type="caution">
    <text evidence="1">The sequence shown here is derived from an EMBL/GenBank/DDBJ whole genome shotgun (WGS) entry which is preliminary data.</text>
</comment>
<evidence type="ECO:0000313" key="2">
    <source>
        <dbReference type="Proteomes" id="UP000663880"/>
    </source>
</evidence>
<protein>
    <submittedName>
        <fullName evidence="1">Uncharacterized protein</fullName>
    </submittedName>
</protein>
<gene>
    <name evidence="1" type="ORF">PMACD_LOCUS2804</name>
</gene>